<name>A0A5C4L693_9HYPH</name>
<sequence length="81" mass="8861">MTYTLVRLASGSYDVDLDGGIIASLVLEPKQGRSASRWHVELLEATPRAKRPAPFSDQTHTFSSFEEAVSWLGVKEVAPGE</sequence>
<dbReference type="RefSeq" id="WP_139040581.1">
    <property type="nucleotide sequence ID" value="NZ_VDDA01000051.1"/>
</dbReference>
<dbReference type="Proteomes" id="UP000305267">
    <property type="component" value="Unassembled WGS sequence"/>
</dbReference>
<dbReference type="OrthoDB" id="8020123at2"/>
<keyword evidence="2" id="KW-1185">Reference proteome</keyword>
<reference evidence="1 2" key="1">
    <citation type="submission" date="2019-06" db="EMBL/GenBank/DDBJ databases">
        <title>Genome of Methylobacterium sp. 17Sr1-39.</title>
        <authorList>
            <person name="Seo T."/>
        </authorList>
    </citation>
    <scope>NUCLEOTIDE SEQUENCE [LARGE SCALE GENOMIC DNA]</scope>
    <source>
        <strain evidence="1 2">17Sr1-39</strain>
    </source>
</reference>
<organism evidence="1 2">
    <name type="scientific">Methylobacterium terricola</name>
    <dbReference type="NCBI Taxonomy" id="2583531"/>
    <lineage>
        <taxon>Bacteria</taxon>
        <taxon>Pseudomonadati</taxon>
        <taxon>Pseudomonadota</taxon>
        <taxon>Alphaproteobacteria</taxon>
        <taxon>Hyphomicrobiales</taxon>
        <taxon>Methylobacteriaceae</taxon>
        <taxon>Methylobacterium</taxon>
    </lineage>
</organism>
<gene>
    <name evidence="1" type="ORF">FF100_34815</name>
</gene>
<dbReference type="AlphaFoldDB" id="A0A5C4L693"/>
<proteinExistence type="predicted"/>
<protein>
    <submittedName>
        <fullName evidence="1">Uncharacterized protein</fullName>
    </submittedName>
</protein>
<evidence type="ECO:0000313" key="1">
    <source>
        <dbReference type="EMBL" id="TNC06269.1"/>
    </source>
</evidence>
<comment type="caution">
    <text evidence="1">The sequence shown here is derived from an EMBL/GenBank/DDBJ whole genome shotgun (WGS) entry which is preliminary data.</text>
</comment>
<accession>A0A5C4L693</accession>
<dbReference type="EMBL" id="VDDA01000051">
    <property type="protein sequence ID" value="TNC06269.1"/>
    <property type="molecule type" value="Genomic_DNA"/>
</dbReference>
<evidence type="ECO:0000313" key="2">
    <source>
        <dbReference type="Proteomes" id="UP000305267"/>
    </source>
</evidence>